<dbReference type="Gene3D" id="2.40.50.140">
    <property type="entry name" value="Nucleic acid-binding proteins"/>
    <property type="match status" value="1"/>
</dbReference>
<evidence type="ECO:0000313" key="14">
    <source>
        <dbReference type="EMBL" id="SNQ62250.1"/>
    </source>
</evidence>
<dbReference type="InterPro" id="IPR004042">
    <property type="entry name" value="Intein_endonuc_central"/>
</dbReference>
<dbReference type="Pfam" id="PF14528">
    <property type="entry name" value="LAGLIDADG_3"/>
    <property type="match status" value="2"/>
</dbReference>
<evidence type="ECO:0000256" key="7">
    <source>
        <dbReference type="ARBA" id="ARBA00022813"/>
    </source>
</evidence>
<gene>
    <name evidence="14" type="ORF">MNV_650005</name>
</gene>
<dbReference type="PANTHER" id="PTHR11630">
    <property type="entry name" value="DNA REPLICATION LICENSING FACTOR MCM FAMILY MEMBER"/>
    <property type="match status" value="1"/>
</dbReference>
<dbReference type="GO" id="GO:0017116">
    <property type="term" value="F:single-stranded DNA helicase activity"/>
    <property type="evidence" value="ECO:0007669"/>
    <property type="project" value="TreeGrafter"/>
</dbReference>
<dbReference type="GO" id="GO:0016787">
    <property type="term" value="F:hydrolase activity"/>
    <property type="evidence" value="ECO:0007669"/>
    <property type="project" value="UniProtKB-KW"/>
</dbReference>
<dbReference type="Gene3D" id="3.40.50.300">
    <property type="entry name" value="P-loop containing nucleotide triphosphate hydrolases"/>
    <property type="match status" value="2"/>
</dbReference>
<dbReference type="InterPro" id="IPR004860">
    <property type="entry name" value="LAGLIDADG_dom"/>
</dbReference>
<comment type="similarity">
    <text evidence="1 11">Belongs to the MCM family.</text>
</comment>
<dbReference type="SUPFAM" id="SSF51294">
    <property type="entry name" value="Hedgehog/intein (Hint) domain"/>
    <property type="match status" value="1"/>
</dbReference>
<keyword evidence="6" id="KW-0347">Helicase</keyword>
<dbReference type="SUPFAM" id="SSF52540">
    <property type="entry name" value="P-loop containing nucleoside triphosphate hydrolases"/>
    <property type="match status" value="2"/>
</dbReference>
<dbReference type="Gene3D" id="1.10.10.10">
    <property type="entry name" value="Winged helix-like DNA-binding domain superfamily/Winged helix DNA-binding domain"/>
    <property type="match status" value="1"/>
</dbReference>
<dbReference type="SMART" id="SM00350">
    <property type="entry name" value="MCM"/>
    <property type="match status" value="1"/>
</dbReference>
<dbReference type="AlphaFoldDB" id="A0A284VSI4"/>
<evidence type="ECO:0000256" key="10">
    <source>
        <dbReference type="ARBA" id="ARBA00023125"/>
    </source>
</evidence>
<dbReference type="GO" id="GO:0016539">
    <property type="term" value="P:intein-mediated protein splicing"/>
    <property type="evidence" value="ECO:0007669"/>
    <property type="project" value="InterPro"/>
</dbReference>
<dbReference type="RefSeq" id="WP_096206842.1">
    <property type="nucleotide sequence ID" value="NZ_FZMP01000213.1"/>
</dbReference>
<keyword evidence="3" id="KW-0235">DNA replication</keyword>
<dbReference type="FunFam" id="2.20.28.10:FF:000003">
    <property type="entry name" value="DNA helicase"/>
    <property type="match status" value="1"/>
</dbReference>
<keyword evidence="8 11" id="KW-0067">ATP-binding</keyword>
<keyword evidence="4 11" id="KW-0547">Nucleotide-binding</keyword>
<dbReference type="InterPro" id="IPR041562">
    <property type="entry name" value="MCM_lid"/>
</dbReference>
<dbReference type="Pfam" id="PF17855">
    <property type="entry name" value="MCM_lid"/>
    <property type="match status" value="1"/>
</dbReference>
<keyword evidence="7" id="KW-0068">Autocatalytic cleavage</keyword>
<dbReference type="InterPro" id="IPR027925">
    <property type="entry name" value="MCM_N"/>
</dbReference>
<evidence type="ECO:0000256" key="5">
    <source>
        <dbReference type="ARBA" id="ARBA00022801"/>
    </source>
</evidence>
<dbReference type="Gene3D" id="3.30.1640.10">
    <property type="entry name" value="mini-chromosome maintenance (MCM) complex, chain A, domain 1"/>
    <property type="match status" value="1"/>
</dbReference>
<dbReference type="InterPro" id="IPR003586">
    <property type="entry name" value="Hint_dom_C"/>
</dbReference>
<dbReference type="GO" id="GO:0003697">
    <property type="term" value="F:single-stranded DNA binding"/>
    <property type="evidence" value="ECO:0007669"/>
    <property type="project" value="TreeGrafter"/>
</dbReference>
<dbReference type="Gene3D" id="2.20.28.10">
    <property type="match status" value="1"/>
</dbReference>
<evidence type="ECO:0000313" key="15">
    <source>
        <dbReference type="Proteomes" id="UP000218615"/>
    </source>
</evidence>
<reference evidence="15" key="1">
    <citation type="submission" date="2017-06" db="EMBL/GenBank/DDBJ databases">
        <authorList>
            <person name="Cremers G."/>
        </authorList>
    </citation>
    <scope>NUCLEOTIDE SEQUENCE [LARGE SCALE GENOMIC DNA]</scope>
</reference>
<evidence type="ECO:0000256" key="3">
    <source>
        <dbReference type="ARBA" id="ARBA00022705"/>
    </source>
</evidence>
<evidence type="ECO:0000256" key="1">
    <source>
        <dbReference type="ARBA" id="ARBA00008010"/>
    </source>
</evidence>
<dbReference type="InterPro" id="IPR027434">
    <property type="entry name" value="Homing_endonucl"/>
</dbReference>
<dbReference type="NCBIfam" id="TIGR01445">
    <property type="entry name" value="intein_Nterm"/>
    <property type="match status" value="1"/>
</dbReference>
<dbReference type="GO" id="GO:0042555">
    <property type="term" value="C:MCM complex"/>
    <property type="evidence" value="ECO:0007669"/>
    <property type="project" value="TreeGrafter"/>
</dbReference>
<protein>
    <recommendedName>
        <fullName evidence="2">DNA helicase</fullName>
        <ecNumber evidence="2">3.6.4.12</ecNumber>
    </recommendedName>
</protein>
<keyword evidence="9" id="KW-0651">Protein splicing</keyword>
<feature type="domain" description="MCM C-terminal AAA(+) ATPase" evidence="12">
    <location>
        <begin position="275"/>
        <end position="411"/>
    </location>
</feature>
<evidence type="ECO:0000259" key="13">
    <source>
        <dbReference type="PROSITE" id="PS50819"/>
    </source>
</evidence>
<dbReference type="InterPro" id="IPR036844">
    <property type="entry name" value="Hint_dom_sf"/>
</dbReference>
<proteinExistence type="inferred from homology"/>
<dbReference type="PROSITE" id="PS50818">
    <property type="entry name" value="INTEIN_C_TER"/>
    <property type="match status" value="1"/>
</dbReference>
<dbReference type="PROSITE" id="PS50819">
    <property type="entry name" value="INTEIN_ENDONUCLEASE"/>
    <property type="match status" value="1"/>
</dbReference>
<evidence type="ECO:0000256" key="2">
    <source>
        <dbReference type="ARBA" id="ARBA00012551"/>
    </source>
</evidence>
<dbReference type="Pfam" id="PF00493">
    <property type="entry name" value="MCM"/>
    <property type="match status" value="2"/>
</dbReference>
<dbReference type="Gene3D" id="3.10.28.10">
    <property type="entry name" value="Homing endonucleases"/>
    <property type="match status" value="1"/>
</dbReference>
<dbReference type="SUPFAM" id="SSF50249">
    <property type="entry name" value="Nucleic acid-binding proteins"/>
    <property type="match status" value="1"/>
</dbReference>
<feature type="domain" description="DOD-type homing endonuclease" evidence="13">
    <location>
        <begin position="568"/>
        <end position="714"/>
    </location>
</feature>
<dbReference type="OrthoDB" id="6747at2157"/>
<evidence type="ECO:0000256" key="9">
    <source>
        <dbReference type="ARBA" id="ARBA00023000"/>
    </source>
</evidence>
<dbReference type="InterPro" id="IPR012340">
    <property type="entry name" value="NA-bd_OB-fold"/>
</dbReference>
<dbReference type="PROSITE" id="PS50817">
    <property type="entry name" value="INTEIN_N_TER"/>
    <property type="match status" value="1"/>
</dbReference>
<dbReference type="PRINTS" id="PR00379">
    <property type="entry name" value="INTEIN"/>
</dbReference>
<organism evidence="14 15">
    <name type="scientific">Candidatus Methanoperedens nitratireducens</name>
    <dbReference type="NCBI Taxonomy" id="1392998"/>
    <lineage>
        <taxon>Archaea</taxon>
        <taxon>Methanobacteriati</taxon>
        <taxon>Methanobacteriota</taxon>
        <taxon>Stenosarchaea group</taxon>
        <taxon>Methanomicrobia</taxon>
        <taxon>Methanosarcinales</taxon>
        <taxon>ANME-2 cluster</taxon>
        <taxon>Candidatus Methanoperedentaceae</taxon>
        <taxon>Candidatus Methanoperedens</taxon>
    </lineage>
</organism>
<keyword evidence="5" id="KW-0378">Hydrolase</keyword>
<dbReference type="Pfam" id="PF17207">
    <property type="entry name" value="MCM_OB"/>
    <property type="match status" value="1"/>
</dbReference>
<dbReference type="Pfam" id="PF14551">
    <property type="entry name" value="MCM_N"/>
    <property type="match status" value="1"/>
</dbReference>
<dbReference type="InterPro" id="IPR006141">
    <property type="entry name" value="Intein_N"/>
</dbReference>
<dbReference type="EC" id="3.6.4.12" evidence="2"/>
<dbReference type="Proteomes" id="UP000218615">
    <property type="component" value="Unassembled WGS sequence"/>
</dbReference>
<keyword evidence="15" id="KW-1185">Reference proteome</keyword>
<dbReference type="NCBIfam" id="TIGR01443">
    <property type="entry name" value="intein_Cterm"/>
    <property type="match status" value="1"/>
</dbReference>
<dbReference type="InterPro" id="IPR036388">
    <property type="entry name" value="WH-like_DNA-bd_sf"/>
</dbReference>
<dbReference type="InterPro" id="IPR027417">
    <property type="entry name" value="P-loop_NTPase"/>
</dbReference>
<evidence type="ECO:0000256" key="6">
    <source>
        <dbReference type="ARBA" id="ARBA00022806"/>
    </source>
</evidence>
<dbReference type="InterPro" id="IPR006142">
    <property type="entry name" value="INTEIN"/>
</dbReference>
<dbReference type="InterPro" id="IPR033762">
    <property type="entry name" value="MCM_OB"/>
</dbReference>
<dbReference type="SMART" id="SM00306">
    <property type="entry name" value="HintN"/>
    <property type="match status" value="1"/>
</dbReference>
<dbReference type="GO" id="GO:0004519">
    <property type="term" value="F:endonuclease activity"/>
    <property type="evidence" value="ECO:0007669"/>
    <property type="project" value="InterPro"/>
</dbReference>
<dbReference type="InterPro" id="IPR001208">
    <property type="entry name" value="MCM_dom"/>
</dbReference>
<sequence>MAQSSNQIWEDFFKRYYWDNLLDLANHYPEKRSLFIQFPDLEQFDRELADELLEHPETVLKHANEALIGIELPADVEEFKNTHVRVIKLPEQARIQIRELRSANINKFIAISGLIRKATEVRPKIVNAAFKCQRCEHVTFVPQGEGKFVEPYECENDVCGRKGPFKIVHEDSEFVDAQKLRVQESPDDLRGGEQPQTLDVDVDDDLAGVVTPGDRIVISGILRSFQRNTQQGKSTFFDLVLDGVSIEIEDKEFEDIEITKEEINEILALGKDTDIFGKVIHSIAPTIYGYDEVKEAMALQLFSGMPKSLPDGARIRGDIHILLVGDPGVAKSQLLRYGVRLAPRGIYTSGKSSTSAGLTATAVKDEFGEGRWTLEAGALVLADMGLACVDELDKMEADDRSSMHEAMEQQSYHPKTEIMFANGEKIEIGKFVDELIISSREKVVNGNNCEILNLSENKKFKILTTDFKNIYPTVIDRVSRHKAPKYFVKITYSNGKSVTVTPEHPIYILKDGEIKETRADSAKKGMLAPVAGMYPIEENEVSLLRAERPQTKKIISFPAKIDNDLARLLGYIVSEGHFSQRPKNRSAEIMISNTDEEIINDACKIVKILFDIEPYVQIQVARNRRTATKDLYNVRCVSISLCEFFKSNFPEVLAKSNEKRIPKSLFHASEENRTQFLLGAFRGDGFYDSERFGYVTNSINLARDYSDLLLSLGIYSYIIQSALYFSNRDGKLKPAYKVVISGSESAQIFYELIGRHDKRNNRINQFVQRSKNRLNDNDRVPWEICASIKKLLRDYRLDDGRFCHSTVMKTKVHRKTALKYLDKVEHYISTLNSTSAVYDAREIRQKYKIPISEVASRIRKSVSMVTYIERTHSKNNYITLQESVVQLAKEKLENTETSIKKLKSLIASDIRFIQIKSVETLNNENVEWVYDVTVEPNHTFISEGLVLHNTISIAKAGIMATLKSRCALLGAANPKFGRFDRYEPIAKQINMPPALLSRFDLIFILTDEPSVSRDTAIAEHILKAHYAGELSVRRANVIGSGIEMDEITKAMEVIQPVIKADMLRKYIAYTKRNIFPIIQDDARKRLIDFYLSLRKQGEDPNSPVPVTARQLEALIRLAEASARVRLSSVITMEDTDRVIRIVMASLKQVMTDPETGRLDADIINVGMGKSQRDRIKVLKEIIRELQEEHKSAVPLEEIISKAEHSGIKKDTIEENIMKLKTIGEILEVTNGRFRVV</sequence>
<keyword evidence="10 11" id="KW-0238">DNA-binding</keyword>
<dbReference type="PROSITE" id="PS50051">
    <property type="entry name" value="MCM_2"/>
    <property type="match status" value="2"/>
</dbReference>
<dbReference type="InterPro" id="IPR003587">
    <property type="entry name" value="Hint_dom_N"/>
</dbReference>
<dbReference type="CDD" id="cd00081">
    <property type="entry name" value="Hint"/>
    <property type="match status" value="2"/>
</dbReference>
<accession>A0A284VSI4</accession>
<evidence type="ECO:0000256" key="11">
    <source>
        <dbReference type="RuleBase" id="RU004070"/>
    </source>
</evidence>
<dbReference type="InterPro" id="IPR031327">
    <property type="entry name" value="MCM"/>
</dbReference>
<dbReference type="SUPFAM" id="SSF55608">
    <property type="entry name" value="Homing endonucleases"/>
    <property type="match status" value="1"/>
</dbReference>
<feature type="domain" description="MCM C-terminal AAA(+) ATPase" evidence="12">
    <location>
        <begin position="948"/>
        <end position="1021"/>
    </location>
</feature>
<evidence type="ECO:0000259" key="12">
    <source>
        <dbReference type="PROSITE" id="PS50051"/>
    </source>
</evidence>
<evidence type="ECO:0000256" key="8">
    <source>
        <dbReference type="ARBA" id="ARBA00022840"/>
    </source>
</evidence>
<dbReference type="EMBL" id="FZMP01000213">
    <property type="protein sequence ID" value="SNQ62250.1"/>
    <property type="molecule type" value="Genomic_DNA"/>
</dbReference>
<dbReference type="GO" id="GO:0005524">
    <property type="term" value="F:ATP binding"/>
    <property type="evidence" value="ECO:0007669"/>
    <property type="project" value="UniProtKB-KW"/>
</dbReference>
<evidence type="ECO:0000256" key="4">
    <source>
        <dbReference type="ARBA" id="ARBA00022741"/>
    </source>
</evidence>
<dbReference type="PANTHER" id="PTHR11630:SF66">
    <property type="entry name" value="DNA REPLICATION LICENSING FACTOR MCM4"/>
    <property type="match status" value="1"/>
</dbReference>
<dbReference type="SMART" id="SM00305">
    <property type="entry name" value="HintC"/>
    <property type="match status" value="1"/>
</dbReference>
<name>A0A284VSI4_9EURY</name>
<dbReference type="Gene3D" id="2.170.16.10">
    <property type="entry name" value="Hedgehog/Intein (Hint) domain"/>
    <property type="match status" value="2"/>
</dbReference>
<dbReference type="InterPro" id="IPR030934">
    <property type="entry name" value="Intein_C"/>
</dbReference>
<dbReference type="PRINTS" id="PR01657">
    <property type="entry name" value="MCMFAMILY"/>
</dbReference>
<dbReference type="GO" id="GO:0006260">
    <property type="term" value="P:DNA replication"/>
    <property type="evidence" value="ECO:0007669"/>
    <property type="project" value="UniProtKB-KW"/>
</dbReference>